<accession>A0A0E4HBM3</accession>
<dbReference type="EMBL" id="LN831776">
    <property type="protein sequence ID" value="CQR55775.1"/>
    <property type="molecule type" value="Genomic_DNA"/>
</dbReference>
<reference evidence="3" key="1">
    <citation type="submission" date="2015-03" db="EMBL/GenBank/DDBJ databases">
        <authorList>
            <person name="Wibberg D."/>
        </authorList>
    </citation>
    <scope>NUCLEOTIDE SEQUENCE [LARGE SCALE GENOMIC DNA]</scope>
</reference>
<name>A0A0E4HBM3_9BACL</name>
<gene>
    <name evidence="2" type="ORF">PRIO_3372</name>
</gene>
<dbReference type="InterPro" id="IPR054254">
    <property type="entry name" value="DUF6985"/>
</dbReference>
<organism evidence="2 3">
    <name type="scientific">Paenibacillus riograndensis SBR5</name>
    <dbReference type="NCBI Taxonomy" id="1073571"/>
    <lineage>
        <taxon>Bacteria</taxon>
        <taxon>Bacillati</taxon>
        <taxon>Bacillota</taxon>
        <taxon>Bacilli</taxon>
        <taxon>Bacillales</taxon>
        <taxon>Paenibacillaceae</taxon>
        <taxon>Paenibacillus</taxon>
        <taxon>Paenibacillus sonchi group</taxon>
    </lineage>
</organism>
<evidence type="ECO:0000259" key="1">
    <source>
        <dbReference type="Pfam" id="PF22481"/>
    </source>
</evidence>
<evidence type="ECO:0000313" key="2">
    <source>
        <dbReference type="EMBL" id="CQR55775.1"/>
    </source>
</evidence>
<proteinExistence type="predicted"/>
<dbReference type="HOGENOM" id="CLU_142844_0_0_9"/>
<protein>
    <recommendedName>
        <fullName evidence="1">DUF6985 domain-containing protein</fullName>
    </recommendedName>
</protein>
<dbReference type="Proteomes" id="UP000033163">
    <property type="component" value="Chromosome I"/>
</dbReference>
<dbReference type="AlphaFoldDB" id="A0A0E4HBM3"/>
<feature type="domain" description="DUF6985" evidence="1">
    <location>
        <begin position="1"/>
        <end position="129"/>
    </location>
</feature>
<sequence length="130" mass="15378">MFGHEKLLALSIDAEFEDAQIIAYKFFFRNMNELLMNAEDEILKYYLEVIEEYRERLGEKFADKMAPVISNKEELSKLIEPKRLLFPMVFDERVRQVGLLLESTWEPEHGLAVKFEDEKIVEVGYQDIVL</sequence>
<evidence type="ECO:0000313" key="3">
    <source>
        <dbReference type="Proteomes" id="UP000033163"/>
    </source>
</evidence>
<dbReference type="PATRIC" id="fig|1073571.4.peg.3597"/>
<dbReference type="KEGG" id="pri:PRIO_3372"/>
<dbReference type="Pfam" id="PF22481">
    <property type="entry name" value="DUF6985"/>
    <property type="match status" value="1"/>
</dbReference>